<proteinExistence type="predicted"/>
<gene>
    <name evidence="3" type="ORF">PT974_00723</name>
</gene>
<accession>A0ABR0T296</accession>
<sequence length="268" mass="29225">MGGIVDPPARTSPVEAGKATIWGYASSSANNQRRSRARRREYIQELEQRLRTFELQGVEASAEVQMAARRVAEENRQLRELLNKHGFGDEYIAQYLQVGTVAPPDPSSQRFTTGDPGSSVQSLQHLIAPRRPAGLETTVPFPLPSQIAREMSTTSVSSANSSAWDPQHPTMPSYGHPHVIPVGPGAVVPQPGHHPYASPVFTEGQVPSRPDQFSPVPPSGSILEDLPPQPGTTQSMVNDNRGSISYNVSMNPYQNPTHRDFAPPGPYY</sequence>
<organism evidence="3 4">
    <name type="scientific">Cladobotryum mycophilum</name>
    <dbReference type="NCBI Taxonomy" id="491253"/>
    <lineage>
        <taxon>Eukaryota</taxon>
        <taxon>Fungi</taxon>
        <taxon>Dikarya</taxon>
        <taxon>Ascomycota</taxon>
        <taxon>Pezizomycotina</taxon>
        <taxon>Sordariomycetes</taxon>
        <taxon>Hypocreomycetidae</taxon>
        <taxon>Hypocreales</taxon>
        <taxon>Hypocreaceae</taxon>
        <taxon>Cladobotryum</taxon>
    </lineage>
</organism>
<evidence type="ECO:0000256" key="1">
    <source>
        <dbReference type="SAM" id="Coils"/>
    </source>
</evidence>
<dbReference type="EMBL" id="JAVFKD010000001">
    <property type="protein sequence ID" value="KAK5998344.1"/>
    <property type="molecule type" value="Genomic_DNA"/>
</dbReference>
<evidence type="ECO:0008006" key="5">
    <source>
        <dbReference type="Google" id="ProtNLM"/>
    </source>
</evidence>
<name>A0ABR0T296_9HYPO</name>
<feature type="compositionally biased region" description="Polar residues" evidence="2">
    <location>
        <begin position="231"/>
        <end position="256"/>
    </location>
</feature>
<evidence type="ECO:0000313" key="3">
    <source>
        <dbReference type="EMBL" id="KAK5998344.1"/>
    </source>
</evidence>
<keyword evidence="1" id="KW-0175">Coiled coil</keyword>
<dbReference type="PANTHER" id="PTHR42070:SF1">
    <property type="entry name" value="FILAMENT ASSOCIATED PROTEIN, PUTATIVE (AFU_ORTHOLOGUE AFUA_8G06630)-RELATED"/>
    <property type="match status" value="1"/>
</dbReference>
<comment type="caution">
    <text evidence="3">The sequence shown here is derived from an EMBL/GenBank/DDBJ whole genome shotgun (WGS) entry which is preliminary data.</text>
</comment>
<evidence type="ECO:0000313" key="4">
    <source>
        <dbReference type="Proteomes" id="UP001338125"/>
    </source>
</evidence>
<feature type="coiled-coil region" evidence="1">
    <location>
        <begin position="43"/>
        <end position="84"/>
    </location>
</feature>
<dbReference type="PANTHER" id="PTHR42070">
    <property type="entry name" value="FILAMENT ASSOCIATED PROTEIN, PUTATIVE (AFU_ORTHOLOGUE AFUA_8G06630)-RELATED"/>
    <property type="match status" value="1"/>
</dbReference>
<reference evidence="3 4" key="1">
    <citation type="submission" date="2024-01" db="EMBL/GenBank/DDBJ databases">
        <title>Complete genome of Cladobotryum mycophilum ATHUM6906.</title>
        <authorList>
            <person name="Christinaki A.C."/>
            <person name="Myridakis A.I."/>
            <person name="Kouvelis V.N."/>
        </authorList>
    </citation>
    <scope>NUCLEOTIDE SEQUENCE [LARGE SCALE GENOMIC DNA]</scope>
    <source>
        <strain evidence="3 4">ATHUM6906</strain>
    </source>
</reference>
<protein>
    <recommendedName>
        <fullName evidence="5">BZIP domain-containing protein</fullName>
    </recommendedName>
</protein>
<feature type="region of interest" description="Disordered" evidence="2">
    <location>
        <begin position="202"/>
        <end position="268"/>
    </location>
</feature>
<dbReference type="CDD" id="cd14688">
    <property type="entry name" value="bZIP_YAP"/>
    <property type="match status" value="1"/>
</dbReference>
<evidence type="ECO:0000256" key="2">
    <source>
        <dbReference type="SAM" id="MobiDB-lite"/>
    </source>
</evidence>
<keyword evidence="4" id="KW-1185">Reference proteome</keyword>
<dbReference type="Proteomes" id="UP001338125">
    <property type="component" value="Unassembled WGS sequence"/>
</dbReference>